<dbReference type="InterPro" id="IPR010964">
    <property type="entry name" value="M20A_pepV-rel"/>
</dbReference>
<dbReference type="CDD" id="cd03888">
    <property type="entry name" value="M20_PepV"/>
    <property type="match status" value="1"/>
</dbReference>
<dbReference type="Gene3D" id="3.30.70.360">
    <property type="match status" value="2"/>
</dbReference>
<sequence>MDLLARVDNMRDQIIKSTQELVRIRSVEEEAQPGMPFGKGVNDALEYVLKLSEEMGFKTKNLDGYAGHAEIGEGDEIVGILVHLDVVPEGSNWTYPPYGGEIHDNKIYGRGTIDDKGPAIAALYAMKAVLDSGIPLKKRVRIIFGTDEESGWEGIKYYLKHEEAPTIAFAPDAEYPAIHGEKGILIFNLEKEFKNNCTACDDGIRIVSIKGGNAPNMVPDYCEAVLAGNDLSKVREAMETYAKENEVHLEWEEKDGQAVIKSHGVSAHGSLPESGQNAISQLMVFLASLDLSSCDLCDFIKFYAKKIGMEYYGQSIGCGIEDDVSGKLIFNVGLIDLTEEKAKVVVNIRYPVTSSAEEVYSGIEKELEGTGIKLVKGEHMKPLYVPADDELVVKLMDVYRELTGDDRAPITIGGGTYARAVTKAVAFGPLFPGQPELAHQKDEFIGVDDLILNTKIYAKAIVALAG</sequence>
<dbReference type="SUPFAM" id="SSF55031">
    <property type="entry name" value="Bacterial exopeptidase dimerisation domain"/>
    <property type="match status" value="1"/>
</dbReference>
<keyword evidence="5" id="KW-0378">Hydrolase</keyword>
<dbReference type="KEGG" id="aft:BBF96_01135"/>
<evidence type="ECO:0000256" key="4">
    <source>
        <dbReference type="ARBA" id="ARBA00022723"/>
    </source>
</evidence>
<comment type="similarity">
    <text evidence="2">Belongs to the peptidase M20A family.</text>
</comment>
<dbReference type="Pfam" id="PF01546">
    <property type="entry name" value="Peptidase_M20"/>
    <property type="match status" value="1"/>
</dbReference>
<dbReference type="RefSeq" id="WP_127015444.1">
    <property type="nucleotide sequence ID" value="NZ_CP016379.1"/>
</dbReference>
<dbReference type="InterPro" id="IPR001261">
    <property type="entry name" value="ArgE/DapE_CS"/>
</dbReference>
<dbReference type="OrthoDB" id="9761532at2"/>
<evidence type="ECO:0000313" key="10">
    <source>
        <dbReference type="EMBL" id="AZR72117.1"/>
    </source>
</evidence>
<dbReference type="AlphaFoldDB" id="A0A3S9SUX8"/>
<dbReference type="PANTHER" id="PTHR43808">
    <property type="entry name" value="ACETYLORNITHINE DEACETYLASE"/>
    <property type="match status" value="1"/>
</dbReference>
<dbReference type="PROSITE" id="PS00759">
    <property type="entry name" value="ARGE_DAPE_CPG2_2"/>
    <property type="match status" value="1"/>
</dbReference>
<evidence type="ECO:0000256" key="2">
    <source>
        <dbReference type="ARBA" id="ARBA00006247"/>
    </source>
</evidence>
<evidence type="ECO:0000256" key="1">
    <source>
        <dbReference type="ARBA" id="ARBA00001947"/>
    </source>
</evidence>
<dbReference type="Pfam" id="PF07687">
    <property type="entry name" value="M20_dimer"/>
    <property type="match status" value="1"/>
</dbReference>
<evidence type="ECO:0000256" key="3">
    <source>
        <dbReference type="ARBA" id="ARBA00022670"/>
    </source>
</evidence>
<dbReference type="GO" id="GO:0016805">
    <property type="term" value="F:dipeptidase activity"/>
    <property type="evidence" value="ECO:0007669"/>
    <property type="project" value="UniProtKB-KW"/>
</dbReference>
<comment type="cofactor">
    <cofactor evidence="1">
        <name>Zn(2+)</name>
        <dbReference type="ChEBI" id="CHEBI:29105"/>
    </cofactor>
</comment>
<proteinExistence type="inferred from homology"/>
<evidence type="ECO:0000256" key="5">
    <source>
        <dbReference type="ARBA" id="ARBA00022801"/>
    </source>
</evidence>
<dbReference type="SUPFAM" id="SSF53187">
    <property type="entry name" value="Zn-dependent exopeptidases"/>
    <property type="match status" value="1"/>
</dbReference>
<keyword evidence="4" id="KW-0479">Metal-binding</keyword>
<dbReference type="Proteomes" id="UP000267250">
    <property type="component" value="Chromosome"/>
</dbReference>
<gene>
    <name evidence="10" type="ORF">BBF96_01135</name>
</gene>
<dbReference type="GO" id="GO:0008777">
    <property type="term" value="F:acetylornithine deacetylase activity"/>
    <property type="evidence" value="ECO:0007669"/>
    <property type="project" value="TreeGrafter"/>
</dbReference>
<dbReference type="GO" id="GO:0008237">
    <property type="term" value="F:metallopeptidase activity"/>
    <property type="evidence" value="ECO:0007669"/>
    <property type="project" value="UniProtKB-KW"/>
</dbReference>
<evidence type="ECO:0000256" key="7">
    <source>
        <dbReference type="ARBA" id="ARBA00022997"/>
    </source>
</evidence>
<dbReference type="InterPro" id="IPR050072">
    <property type="entry name" value="Peptidase_M20A"/>
</dbReference>
<keyword evidence="7" id="KW-0224">Dipeptidase</keyword>
<keyword evidence="3" id="KW-0645">Protease</keyword>
<protein>
    <submittedName>
        <fullName evidence="10">Dipeptidase PepV</fullName>
    </submittedName>
</protein>
<dbReference type="GO" id="GO:0008270">
    <property type="term" value="F:zinc ion binding"/>
    <property type="evidence" value="ECO:0007669"/>
    <property type="project" value="InterPro"/>
</dbReference>
<keyword evidence="8" id="KW-0482">Metalloprotease</keyword>
<dbReference type="InterPro" id="IPR011650">
    <property type="entry name" value="Peptidase_M20_dimer"/>
</dbReference>
<evidence type="ECO:0000256" key="6">
    <source>
        <dbReference type="ARBA" id="ARBA00022833"/>
    </source>
</evidence>
<keyword evidence="6" id="KW-0862">Zinc</keyword>
<dbReference type="InterPro" id="IPR002933">
    <property type="entry name" value="Peptidase_M20"/>
</dbReference>
<name>A0A3S9SUX8_9FIRM</name>
<dbReference type="EMBL" id="CP016379">
    <property type="protein sequence ID" value="AZR72117.1"/>
    <property type="molecule type" value="Genomic_DNA"/>
</dbReference>
<evidence type="ECO:0000256" key="8">
    <source>
        <dbReference type="ARBA" id="ARBA00023049"/>
    </source>
</evidence>
<evidence type="ECO:0000259" key="9">
    <source>
        <dbReference type="Pfam" id="PF07687"/>
    </source>
</evidence>
<dbReference type="PANTHER" id="PTHR43808:SF31">
    <property type="entry name" value="N-ACETYL-L-CITRULLINE DEACETYLASE"/>
    <property type="match status" value="1"/>
</dbReference>
<dbReference type="Gene3D" id="3.40.630.10">
    <property type="entry name" value="Zn peptidases"/>
    <property type="match status" value="1"/>
</dbReference>
<dbReference type="GO" id="GO:0006526">
    <property type="term" value="P:L-arginine biosynthetic process"/>
    <property type="evidence" value="ECO:0007669"/>
    <property type="project" value="TreeGrafter"/>
</dbReference>
<dbReference type="GO" id="GO:0006508">
    <property type="term" value="P:proteolysis"/>
    <property type="evidence" value="ECO:0007669"/>
    <property type="project" value="UniProtKB-KW"/>
</dbReference>
<keyword evidence="11" id="KW-1185">Reference proteome</keyword>
<dbReference type="NCBIfam" id="NF005591">
    <property type="entry name" value="PRK07318.1"/>
    <property type="match status" value="1"/>
</dbReference>
<dbReference type="NCBIfam" id="TIGR01887">
    <property type="entry name" value="dipeptidaselike"/>
    <property type="match status" value="1"/>
</dbReference>
<organism evidence="10 11">
    <name type="scientific">Anoxybacter fermentans</name>
    <dbReference type="NCBI Taxonomy" id="1323375"/>
    <lineage>
        <taxon>Bacteria</taxon>
        <taxon>Bacillati</taxon>
        <taxon>Bacillota</taxon>
        <taxon>Clostridia</taxon>
        <taxon>Halanaerobiales</taxon>
        <taxon>Anoxybacter</taxon>
    </lineage>
</organism>
<dbReference type="InterPro" id="IPR036264">
    <property type="entry name" value="Bact_exopeptidase_dim_dom"/>
</dbReference>
<evidence type="ECO:0000313" key="11">
    <source>
        <dbReference type="Proteomes" id="UP000267250"/>
    </source>
</evidence>
<reference evidence="10 11" key="1">
    <citation type="submission" date="2016-07" db="EMBL/GenBank/DDBJ databases">
        <title>Genome and transcriptome analysis of iron-reducing fermentative bacteria Anoxybacter fermentans.</title>
        <authorList>
            <person name="Zeng X."/>
            <person name="Shao Z."/>
        </authorList>
    </citation>
    <scope>NUCLEOTIDE SEQUENCE [LARGE SCALE GENOMIC DNA]</scope>
    <source>
        <strain evidence="10 11">DY22613</strain>
    </source>
</reference>
<feature type="domain" description="Peptidase M20 dimerisation" evidence="9">
    <location>
        <begin position="258"/>
        <end position="334"/>
    </location>
</feature>
<accession>A0A3S9SUX8</accession>